<dbReference type="GO" id="GO:0043066">
    <property type="term" value="P:negative regulation of apoptotic process"/>
    <property type="evidence" value="ECO:0007669"/>
    <property type="project" value="TreeGrafter"/>
</dbReference>
<dbReference type="InterPro" id="IPR016135">
    <property type="entry name" value="UBQ-conjugating_enzyme/RWD"/>
</dbReference>
<gene>
    <name evidence="3" type="ORF">GPUH_LOCUS21934</name>
</gene>
<dbReference type="Gene3D" id="3.10.110.10">
    <property type="entry name" value="Ubiquitin Conjugating Enzyme"/>
    <property type="match status" value="1"/>
</dbReference>
<evidence type="ECO:0000313" key="3">
    <source>
        <dbReference type="EMBL" id="VDN39204.1"/>
    </source>
</evidence>
<dbReference type="WBParaSite" id="GPUH_0002196101-mRNA-1">
    <property type="protein sequence ID" value="GPUH_0002196101-mRNA-1"/>
    <property type="gene ID" value="GPUH_0002196101"/>
</dbReference>
<keyword evidence="4" id="KW-1185">Reference proteome</keyword>
<dbReference type="PANTHER" id="PTHR46116">
    <property type="entry name" value="(E3-INDEPENDENT) E2 UBIQUITIN-CONJUGATING ENZYME"/>
    <property type="match status" value="1"/>
</dbReference>
<evidence type="ECO:0000313" key="5">
    <source>
        <dbReference type="WBParaSite" id="GPUH_0002196101-mRNA-1"/>
    </source>
</evidence>
<evidence type="ECO:0000313" key="4">
    <source>
        <dbReference type="Proteomes" id="UP000271098"/>
    </source>
</evidence>
<accession>A0A183ELU3</accession>
<reference evidence="5" key="1">
    <citation type="submission" date="2016-06" db="UniProtKB">
        <authorList>
            <consortium name="WormBaseParasite"/>
        </authorList>
    </citation>
    <scope>IDENTIFICATION</scope>
</reference>
<proteinExistence type="predicted"/>
<keyword evidence="2" id="KW-0833">Ubl conjugation pathway</keyword>
<organism evidence="5">
    <name type="scientific">Gongylonema pulchrum</name>
    <dbReference type="NCBI Taxonomy" id="637853"/>
    <lineage>
        <taxon>Eukaryota</taxon>
        <taxon>Metazoa</taxon>
        <taxon>Ecdysozoa</taxon>
        <taxon>Nematoda</taxon>
        <taxon>Chromadorea</taxon>
        <taxon>Rhabditida</taxon>
        <taxon>Spirurina</taxon>
        <taxon>Spiruromorpha</taxon>
        <taxon>Spiruroidea</taxon>
        <taxon>Gongylonematidae</taxon>
        <taxon>Gongylonema</taxon>
    </lineage>
</organism>
<dbReference type="GO" id="GO:0004869">
    <property type="term" value="F:cysteine-type endopeptidase inhibitor activity"/>
    <property type="evidence" value="ECO:0007669"/>
    <property type="project" value="TreeGrafter"/>
</dbReference>
<sequence>MAELSQEPVPAPADLFQWSLSTAVIAMLSRSCLLPAIWAYLRNDSVLDISQHVEVYEAVVQIVAALALSAQSASGEEEIEIRALLSDPTSDCSVLSMLKKLFECVSAYLTRITVESNEARLQNLNIEQSNDSDDVALQTREEGLMRLAPLITVTCSLLSEPTIAFFSKGAYIPYHYDASLSLAGTSSSFGKRTRRLAQEIVTLSNSLPLSASSCVFVRAAEERLDVMKVSHKFPFYAFCAV</sequence>
<dbReference type="Proteomes" id="UP000271098">
    <property type="component" value="Unassembled WGS sequence"/>
</dbReference>
<dbReference type="AlphaFoldDB" id="A0A183ELU3"/>
<protein>
    <submittedName>
        <fullName evidence="3 5">Uncharacterized protein</fullName>
    </submittedName>
</protein>
<reference evidence="3 4" key="2">
    <citation type="submission" date="2018-11" db="EMBL/GenBank/DDBJ databases">
        <authorList>
            <consortium name="Pathogen Informatics"/>
        </authorList>
    </citation>
    <scope>NUCLEOTIDE SEQUENCE [LARGE SCALE GENOMIC DNA]</scope>
</reference>
<evidence type="ECO:0000256" key="2">
    <source>
        <dbReference type="ARBA" id="ARBA00022786"/>
    </source>
</evidence>
<dbReference type="EMBL" id="UYRT01093841">
    <property type="protein sequence ID" value="VDN39204.1"/>
    <property type="molecule type" value="Genomic_DNA"/>
</dbReference>
<dbReference type="PANTHER" id="PTHR46116:SF39">
    <property type="entry name" value="BACULOVIRAL IAP REPEAT-CONTAINING PROTEIN 6"/>
    <property type="match status" value="1"/>
</dbReference>
<dbReference type="GO" id="GO:0016740">
    <property type="term" value="F:transferase activity"/>
    <property type="evidence" value="ECO:0007669"/>
    <property type="project" value="UniProtKB-KW"/>
</dbReference>
<evidence type="ECO:0000256" key="1">
    <source>
        <dbReference type="ARBA" id="ARBA00022679"/>
    </source>
</evidence>
<dbReference type="GO" id="GO:0005634">
    <property type="term" value="C:nucleus"/>
    <property type="evidence" value="ECO:0007669"/>
    <property type="project" value="TreeGrafter"/>
</dbReference>
<keyword evidence="1" id="KW-0808">Transferase</keyword>
<name>A0A183ELU3_9BILA</name>